<organism evidence="2 3">
    <name type="scientific">Candidatus Pullilachnospira gallistercoris</name>
    <dbReference type="NCBI Taxonomy" id="2840911"/>
    <lineage>
        <taxon>Bacteria</taxon>
        <taxon>Bacillati</taxon>
        <taxon>Bacillota</taxon>
        <taxon>Clostridia</taxon>
        <taxon>Lachnospirales</taxon>
        <taxon>Lachnospiraceae</taxon>
        <taxon>Lachnospiraceae incertae sedis</taxon>
        <taxon>Candidatus Pullilachnospira</taxon>
    </lineage>
</organism>
<dbReference type="AlphaFoldDB" id="A0A9D1E797"/>
<keyword evidence="1" id="KW-0812">Transmembrane</keyword>
<dbReference type="EMBL" id="DVHM01000007">
    <property type="protein sequence ID" value="HIR69744.1"/>
    <property type="molecule type" value="Genomic_DNA"/>
</dbReference>
<reference evidence="2" key="2">
    <citation type="journal article" date="2021" name="PeerJ">
        <title>Extensive microbial diversity within the chicken gut microbiome revealed by metagenomics and culture.</title>
        <authorList>
            <person name="Gilroy R."/>
            <person name="Ravi A."/>
            <person name="Getino M."/>
            <person name="Pursley I."/>
            <person name="Horton D.L."/>
            <person name="Alikhan N.F."/>
            <person name="Baker D."/>
            <person name="Gharbi K."/>
            <person name="Hall N."/>
            <person name="Watson M."/>
            <person name="Adriaenssens E.M."/>
            <person name="Foster-Nyarko E."/>
            <person name="Jarju S."/>
            <person name="Secka A."/>
            <person name="Antonio M."/>
            <person name="Oren A."/>
            <person name="Chaudhuri R.R."/>
            <person name="La Ragione R."/>
            <person name="Hildebrand F."/>
            <person name="Pallen M.J."/>
        </authorList>
    </citation>
    <scope>NUCLEOTIDE SEQUENCE</scope>
    <source>
        <strain evidence="2">ChiSjej5B23-6657</strain>
    </source>
</reference>
<evidence type="ECO:0000313" key="3">
    <source>
        <dbReference type="Proteomes" id="UP000823912"/>
    </source>
</evidence>
<keyword evidence="1" id="KW-1133">Transmembrane helix</keyword>
<sequence length="54" mass="5990">MNETKSTQKVPQKVGIGEKFAYVCTNIGNIPLMMLLSMFLTIFYTDVCGMDLPG</sequence>
<comment type="caution">
    <text evidence="2">The sequence shown here is derived from an EMBL/GenBank/DDBJ whole genome shotgun (WGS) entry which is preliminary data.</text>
</comment>
<gene>
    <name evidence="2" type="ORF">IAA55_00500</name>
</gene>
<accession>A0A9D1E797</accession>
<protein>
    <submittedName>
        <fullName evidence="2">Uncharacterized protein</fullName>
    </submittedName>
</protein>
<feature type="transmembrane region" description="Helical" evidence="1">
    <location>
        <begin position="20"/>
        <end position="44"/>
    </location>
</feature>
<reference evidence="2" key="1">
    <citation type="submission" date="2020-10" db="EMBL/GenBank/DDBJ databases">
        <authorList>
            <person name="Gilroy R."/>
        </authorList>
    </citation>
    <scope>NUCLEOTIDE SEQUENCE</scope>
    <source>
        <strain evidence="2">ChiSjej5B23-6657</strain>
    </source>
</reference>
<evidence type="ECO:0000313" key="2">
    <source>
        <dbReference type="EMBL" id="HIR69744.1"/>
    </source>
</evidence>
<proteinExistence type="predicted"/>
<keyword evidence="1" id="KW-0472">Membrane</keyword>
<evidence type="ECO:0000256" key="1">
    <source>
        <dbReference type="SAM" id="Phobius"/>
    </source>
</evidence>
<name>A0A9D1E797_9FIRM</name>
<dbReference type="Proteomes" id="UP000823912">
    <property type="component" value="Unassembled WGS sequence"/>
</dbReference>